<evidence type="ECO:0000256" key="2">
    <source>
        <dbReference type="SAM" id="Phobius"/>
    </source>
</evidence>
<dbReference type="AlphaFoldDB" id="A0A3P6FPC6"/>
<reference evidence="3" key="1">
    <citation type="submission" date="2018-11" db="EMBL/GenBank/DDBJ databases">
        <authorList>
            <consortium name="Genoscope - CEA"/>
            <person name="William W."/>
        </authorList>
    </citation>
    <scope>NUCLEOTIDE SEQUENCE</scope>
</reference>
<keyword evidence="2" id="KW-0472">Membrane</keyword>
<sequence>MGFWGKFLAVSLIFPEQGFLVLICVYFCRTRSETWKASSFSSQKRTREASPHSGNSRLGFGQREECDPVFRSRKHTHLLVLTAA</sequence>
<accession>A0A3P6FPC6</accession>
<gene>
    <name evidence="3" type="ORF">BOLC1T02013H</name>
</gene>
<evidence type="ECO:0000313" key="3">
    <source>
        <dbReference type="EMBL" id="VDD49624.1"/>
    </source>
</evidence>
<protein>
    <submittedName>
        <fullName evidence="3">Uncharacterized protein</fullName>
    </submittedName>
</protein>
<evidence type="ECO:0000256" key="1">
    <source>
        <dbReference type="SAM" id="MobiDB-lite"/>
    </source>
</evidence>
<keyword evidence="2" id="KW-0812">Transmembrane</keyword>
<keyword evidence="2" id="KW-1133">Transmembrane helix</keyword>
<organism evidence="3">
    <name type="scientific">Brassica oleracea</name>
    <name type="common">Wild cabbage</name>
    <dbReference type="NCBI Taxonomy" id="3712"/>
    <lineage>
        <taxon>Eukaryota</taxon>
        <taxon>Viridiplantae</taxon>
        <taxon>Streptophyta</taxon>
        <taxon>Embryophyta</taxon>
        <taxon>Tracheophyta</taxon>
        <taxon>Spermatophyta</taxon>
        <taxon>Magnoliopsida</taxon>
        <taxon>eudicotyledons</taxon>
        <taxon>Gunneridae</taxon>
        <taxon>Pentapetalae</taxon>
        <taxon>rosids</taxon>
        <taxon>malvids</taxon>
        <taxon>Brassicales</taxon>
        <taxon>Brassicaceae</taxon>
        <taxon>Brassiceae</taxon>
        <taxon>Brassica</taxon>
    </lineage>
</organism>
<feature type="region of interest" description="Disordered" evidence="1">
    <location>
        <begin position="35"/>
        <end position="62"/>
    </location>
</feature>
<dbReference type="EMBL" id="LR031878">
    <property type="protein sequence ID" value="VDD49624.1"/>
    <property type="molecule type" value="Genomic_DNA"/>
</dbReference>
<feature type="transmembrane region" description="Helical" evidence="2">
    <location>
        <begin position="6"/>
        <end position="28"/>
    </location>
</feature>
<proteinExistence type="predicted"/>
<name>A0A3P6FPC6_BRAOL</name>